<dbReference type="Pfam" id="PF01179">
    <property type="entry name" value="Cu_amine_oxid"/>
    <property type="match status" value="1"/>
</dbReference>
<dbReference type="SUPFAM" id="SSF49998">
    <property type="entry name" value="Amine oxidase catalytic domain"/>
    <property type="match status" value="1"/>
</dbReference>
<evidence type="ECO:0000256" key="7">
    <source>
        <dbReference type="SAM" id="SignalP"/>
    </source>
</evidence>
<evidence type="ECO:0000259" key="9">
    <source>
        <dbReference type="Pfam" id="PF02727"/>
    </source>
</evidence>
<dbReference type="EMBL" id="JBHRXV010000009">
    <property type="protein sequence ID" value="MFC3712979.1"/>
    <property type="molecule type" value="Genomic_DNA"/>
</dbReference>
<dbReference type="Pfam" id="PF02727">
    <property type="entry name" value="Cu_amine_oxidN2"/>
    <property type="match status" value="1"/>
</dbReference>
<dbReference type="Gene3D" id="3.10.450.40">
    <property type="match status" value="2"/>
</dbReference>
<feature type="domain" description="Copper amine oxidase N2-terminal" evidence="9">
    <location>
        <begin position="23"/>
        <end position="102"/>
    </location>
</feature>
<dbReference type="RefSeq" id="WP_380860915.1">
    <property type="nucleotide sequence ID" value="NZ_JBHRXV010000009.1"/>
</dbReference>
<dbReference type="InterPro" id="IPR016182">
    <property type="entry name" value="Cu_amine_oxidase_N-reg"/>
</dbReference>
<evidence type="ECO:0000256" key="4">
    <source>
        <dbReference type="ARBA" id="ARBA00023002"/>
    </source>
</evidence>
<dbReference type="SUPFAM" id="SSF54416">
    <property type="entry name" value="Amine oxidase N-terminal region"/>
    <property type="match status" value="2"/>
</dbReference>
<protein>
    <recommendedName>
        <fullName evidence="6">Amine oxidase</fullName>
        <ecNumber evidence="6">1.4.3.-</ecNumber>
    </recommendedName>
</protein>
<evidence type="ECO:0000256" key="3">
    <source>
        <dbReference type="ARBA" id="ARBA00022772"/>
    </source>
</evidence>
<keyword evidence="5 6" id="KW-0186">Copper</keyword>
<evidence type="ECO:0000256" key="6">
    <source>
        <dbReference type="RuleBase" id="RU000672"/>
    </source>
</evidence>
<dbReference type="InterPro" id="IPR036460">
    <property type="entry name" value="Cu_amine_oxidase_C_sf"/>
</dbReference>
<dbReference type="PANTHER" id="PTHR10638:SF41">
    <property type="entry name" value="AMINE OXIDASE"/>
    <property type="match status" value="1"/>
</dbReference>
<sequence length="641" mass="71064">MIRGLLLLSTALGIAAPALAQSHPLDPLSTDEHWRVLEILDASGRLTPKTRFTRIALSPPDKTKVVAGAKVPRVAEVRIKEGSAAVEATVDLGTGKVTGWRSRTDVQPAWLLEEFLGAPVQAVLNHPQFEAKLKARGVANKRFLNCRAMPIGSHAEPRFAGKRVAMVRCDPINGLQNRFVRRIEGLTAFVDVNTNEVLDLSDDAVIPVPATRADYDERALGKLRDFPTPISMSQPNGPSYTVDGHQVRWGNWSFHLKSDQRVGTMISRLQWHDGGKTRDVMYEGYLSEIFVPYMDPATDWYTRTLLDAGEYSMGGLSGALTRGIDCPEGATYFNGLVTGDNGRPSEKADVICLFERTTGDMSWRHAEIGRPKRELVARMIADLGNYDYVFDWVFESDGQFRVNTGATGIVAVKMAKAKDAKSAAGQAEDAYGRFVDDNVIAINHDHYFSFRLDLDVDGPTNNFVRDALVTQRLPEGHPRKSIWTAEEQVAAREADGKQVMHHGPALWRVTSGSTQNRMGYPASYQLMLGHTSGTLFSKDDIPRQRAGFIDNDLWVTPYNPDERYAAGEYAVLSAPGEGLPKWTAANRGIAGTDIVIWPTVGMHHKVRSEDWPVMPVLWHSITIRPFDFYDRNPAIDIGLKP</sequence>
<dbReference type="PANTHER" id="PTHR10638">
    <property type="entry name" value="COPPER AMINE OXIDASE"/>
    <property type="match status" value="1"/>
</dbReference>
<evidence type="ECO:0000313" key="10">
    <source>
        <dbReference type="EMBL" id="MFC3712979.1"/>
    </source>
</evidence>
<keyword evidence="7" id="KW-0732">Signal</keyword>
<keyword evidence="4 6" id="KW-0560">Oxidoreductase</keyword>
<name>A0ABV7XE98_9SPHN</name>
<organism evidence="10 11">
    <name type="scientific">Sphingoaurantiacus capsulatus</name>
    <dbReference type="NCBI Taxonomy" id="1771310"/>
    <lineage>
        <taxon>Bacteria</taxon>
        <taxon>Pseudomonadati</taxon>
        <taxon>Pseudomonadota</taxon>
        <taxon>Alphaproteobacteria</taxon>
        <taxon>Sphingomonadales</taxon>
        <taxon>Sphingosinicellaceae</taxon>
        <taxon>Sphingoaurantiacus</taxon>
    </lineage>
</organism>
<evidence type="ECO:0000256" key="5">
    <source>
        <dbReference type="ARBA" id="ARBA00023008"/>
    </source>
</evidence>
<accession>A0ABV7XE98</accession>
<dbReference type="Gene3D" id="2.70.98.20">
    <property type="entry name" value="Copper amine oxidase, catalytic domain"/>
    <property type="match status" value="1"/>
</dbReference>
<evidence type="ECO:0000259" key="8">
    <source>
        <dbReference type="Pfam" id="PF01179"/>
    </source>
</evidence>
<dbReference type="InterPro" id="IPR015798">
    <property type="entry name" value="Cu_amine_oxidase_C"/>
</dbReference>
<gene>
    <name evidence="10" type="ORF">ACFOMD_10375</name>
</gene>
<keyword evidence="11" id="KW-1185">Reference proteome</keyword>
<evidence type="ECO:0000256" key="1">
    <source>
        <dbReference type="ARBA" id="ARBA00007983"/>
    </source>
</evidence>
<dbReference type="InterPro" id="IPR000269">
    <property type="entry name" value="Cu_amine_oxidase"/>
</dbReference>
<keyword evidence="2 6" id="KW-0479">Metal-binding</keyword>
<dbReference type="EC" id="1.4.3.-" evidence="6"/>
<keyword evidence="3 6" id="KW-0801">TPQ</keyword>
<proteinExistence type="inferred from homology"/>
<dbReference type="Proteomes" id="UP001595615">
    <property type="component" value="Unassembled WGS sequence"/>
</dbReference>
<dbReference type="InterPro" id="IPR015800">
    <property type="entry name" value="Cu_amine_oxidase_N2"/>
</dbReference>
<comment type="caution">
    <text evidence="10">The sequence shown here is derived from an EMBL/GenBank/DDBJ whole genome shotgun (WGS) entry which is preliminary data.</text>
</comment>
<feature type="domain" description="Copper amine oxidase catalytic" evidence="8">
    <location>
        <begin position="231"/>
        <end position="635"/>
    </location>
</feature>
<evidence type="ECO:0000313" key="11">
    <source>
        <dbReference type="Proteomes" id="UP001595615"/>
    </source>
</evidence>
<comment type="similarity">
    <text evidence="1 6">Belongs to the copper/topaquinone oxidase family.</text>
</comment>
<reference evidence="11" key="1">
    <citation type="journal article" date="2019" name="Int. J. Syst. Evol. Microbiol.">
        <title>The Global Catalogue of Microorganisms (GCM) 10K type strain sequencing project: providing services to taxonomists for standard genome sequencing and annotation.</title>
        <authorList>
            <consortium name="The Broad Institute Genomics Platform"/>
            <consortium name="The Broad Institute Genome Sequencing Center for Infectious Disease"/>
            <person name="Wu L."/>
            <person name="Ma J."/>
        </authorList>
    </citation>
    <scope>NUCLEOTIDE SEQUENCE [LARGE SCALE GENOMIC DNA]</scope>
    <source>
        <strain evidence="11">KCTC 42644</strain>
    </source>
</reference>
<comment type="cofactor">
    <cofactor evidence="6">
        <name>Cu cation</name>
        <dbReference type="ChEBI" id="CHEBI:23378"/>
    </cofactor>
    <text evidence="6">Contains 1 topaquinone per subunit.</text>
</comment>
<feature type="signal peptide" evidence="7">
    <location>
        <begin position="1"/>
        <end position="20"/>
    </location>
</feature>
<evidence type="ECO:0000256" key="2">
    <source>
        <dbReference type="ARBA" id="ARBA00022723"/>
    </source>
</evidence>
<feature type="chain" id="PRO_5046438079" description="Amine oxidase" evidence="7">
    <location>
        <begin position="21"/>
        <end position="641"/>
    </location>
</feature>
<comment type="PTM">
    <text evidence="6">Topaquinone (TPQ) is generated by copper-dependent autoxidation of a specific tyrosyl residue.</text>
</comment>